<name>A0A0E9PUV5_ANGAN</name>
<protein>
    <submittedName>
        <fullName evidence="1">Uncharacterized protein</fullName>
    </submittedName>
</protein>
<evidence type="ECO:0000313" key="1">
    <source>
        <dbReference type="EMBL" id="JAH08264.1"/>
    </source>
</evidence>
<dbReference type="EMBL" id="GBXM01100313">
    <property type="protein sequence ID" value="JAH08264.1"/>
    <property type="molecule type" value="Transcribed_RNA"/>
</dbReference>
<reference evidence="1" key="1">
    <citation type="submission" date="2014-11" db="EMBL/GenBank/DDBJ databases">
        <authorList>
            <person name="Amaro Gonzalez C."/>
        </authorList>
    </citation>
    <scope>NUCLEOTIDE SEQUENCE</scope>
</reference>
<reference evidence="1" key="2">
    <citation type="journal article" date="2015" name="Fish Shellfish Immunol.">
        <title>Early steps in the European eel (Anguilla anguilla)-Vibrio vulnificus interaction in the gills: Role of the RtxA13 toxin.</title>
        <authorList>
            <person name="Callol A."/>
            <person name="Pajuelo D."/>
            <person name="Ebbesson L."/>
            <person name="Teles M."/>
            <person name="MacKenzie S."/>
            <person name="Amaro C."/>
        </authorList>
    </citation>
    <scope>NUCLEOTIDE SEQUENCE</scope>
</reference>
<dbReference type="EMBL" id="GBXM01094468">
    <property type="protein sequence ID" value="JAH14109.1"/>
    <property type="molecule type" value="Transcribed_RNA"/>
</dbReference>
<accession>A0A0E9PUV5</accession>
<organism evidence="1">
    <name type="scientific">Anguilla anguilla</name>
    <name type="common">European freshwater eel</name>
    <name type="synonym">Muraena anguilla</name>
    <dbReference type="NCBI Taxonomy" id="7936"/>
    <lineage>
        <taxon>Eukaryota</taxon>
        <taxon>Metazoa</taxon>
        <taxon>Chordata</taxon>
        <taxon>Craniata</taxon>
        <taxon>Vertebrata</taxon>
        <taxon>Euteleostomi</taxon>
        <taxon>Actinopterygii</taxon>
        <taxon>Neopterygii</taxon>
        <taxon>Teleostei</taxon>
        <taxon>Anguilliformes</taxon>
        <taxon>Anguillidae</taxon>
        <taxon>Anguilla</taxon>
    </lineage>
</organism>
<proteinExistence type="predicted"/>
<sequence>MCSKCMLGTVVVHKS</sequence>